<keyword evidence="2" id="KW-0378">Hydrolase</keyword>
<keyword evidence="3" id="KW-0234">DNA repair</keyword>
<evidence type="ECO:0000259" key="4">
    <source>
        <dbReference type="Pfam" id="PF12705"/>
    </source>
</evidence>
<feature type="non-terminal residue" evidence="5">
    <location>
        <position position="1"/>
    </location>
</feature>
<dbReference type="InterPro" id="IPR038726">
    <property type="entry name" value="PDDEXK_AddAB-type"/>
</dbReference>
<dbReference type="Gene3D" id="3.90.320.10">
    <property type="match status" value="1"/>
</dbReference>
<gene>
    <name evidence="5" type="ORF">K8U77_07730</name>
</gene>
<dbReference type="GO" id="GO:0004386">
    <property type="term" value="F:helicase activity"/>
    <property type="evidence" value="ECO:0007669"/>
    <property type="project" value="UniProtKB-KW"/>
</dbReference>
<dbReference type="InterPro" id="IPR011335">
    <property type="entry name" value="Restrct_endonuc-II-like"/>
</dbReference>
<protein>
    <submittedName>
        <fullName evidence="5">PD-(D/E)XK nuclease family protein</fullName>
    </submittedName>
</protein>
<reference evidence="5" key="1">
    <citation type="journal article" date="2021" name="PeerJ">
        <title>Extensive microbial diversity within the chicken gut microbiome revealed by metagenomics and culture.</title>
        <authorList>
            <person name="Gilroy R."/>
            <person name="Ravi A."/>
            <person name="Getino M."/>
            <person name="Pursley I."/>
            <person name="Horton D.L."/>
            <person name="Alikhan N.F."/>
            <person name="Baker D."/>
            <person name="Gharbi K."/>
            <person name="Hall N."/>
            <person name="Watson M."/>
            <person name="Adriaenssens E.M."/>
            <person name="Foster-Nyarko E."/>
            <person name="Jarju S."/>
            <person name="Secka A."/>
            <person name="Antonio M."/>
            <person name="Oren A."/>
            <person name="Chaudhuri R.R."/>
            <person name="La Ragione R."/>
            <person name="Hildebrand F."/>
            <person name="Pallen M.J."/>
        </authorList>
    </citation>
    <scope>NUCLEOTIDE SEQUENCE</scope>
    <source>
        <strain evidence="5">ChiGjej6B6-11269</strain>
    </source>
</reference>
<reference evidence="5" key="2">
    <citation type="submission" date="2021-09" db="EMBL/GenBank/DDBJ databases">
        <authorList>
            <person name="Gilroy R."/>
        </authorList>
    </citation>
    <scope>NUCLEOTIDE SEQUENCE</scope>
    <source>
        <strain evidence="5">ChiGjej6B6-11269</strain>
    </source>
</reference>
<evidence type="ECO:0000256" key="3">
    <source>
        <dbReference type="ARBA" id="ARBA00023204"/>
    </source>
</evidence>
<evidence type="ECO:0000256" key="2">
    <source>
        <dbReference type="ARBA" id="ARBA00022806"/>
    </source>
</evidence>
<name>A0A9D3A103_9ACTN</name>
<keyword evidence="1" id="KW-0227">DNA damage</keyword>
<dbReference type="GO" id="GO:0006281">
    <property type="term" value="P:DNA repair"/>
    <property type="evidence" value="ECO:0007669"/>
    <property type="project" value="UniProtKB-KW"/>
</dbReference>
<keyword evidence="2" id="KW-0347">Helicase</keyword>
<dbReference type="InterPro" id="IPR011604">
    <property type="entry name" value="PDDEXK-like_dom_sf"/>
</dbReference>
<dbReference type="SUPFAM" id="SSF52980">
    <property type="entry name" value="Restriction endonuclease-like"/>
    <property type="match status" value="1"/>
</dbReference>
<keyword evidence="2" id="KW-0067">ATP-binding</keyword>
<feature type="domain" description="PD-(D/E)XK endonuclease-like" evidence="4">
    <location>
        <begin position="6"/>
        <end position="172"/>
    </location>
</feature>
<proteinExistence type="predicted"/>
<dbReference type="EMBL" id="DYWI01000148">
    <property type="protein sequence ID" value="HJF65984.1"/>
    <property type="molecule type" value="Genomic_DNA"/>
</dbReference>
<comment type="caution">
    <text evidence="5">The sequence shown here is derived from an EMBL/GenBank/DDBJ whole genome shotgun (WGS) entry which is preliminary data.</text>
</comment>
<evidence type="ECO:0000256" key="1">
    <source>
        <dbReference type="ARBA" id="ARBA00022763"/>
    </source>
</evidence>
<dbReference type="Pfam" id="PF12705">
    <property type="entry name" value="PDDEXK_1"/>
    <property type="match status" value="1"/>
</dbReference>
<accession>A0A9D3A103</accession>
<evidence type="ECO:0000313" key="6">
    <source>
        <dbReference type="Proteomes" id="UP000786989"/>
    </source>
</evidence>
<keyword evidence="2" id="KW-0547">Nucleotide-binding</keyword>
<dbReference type="AlphaFoldDB" id="A0A9D3A103"/>
<sequence length="206" mass="22047">ASLAADADKATDVGTAFHLLAQRMVEGRRGGALVVPDENAIDCTSARLGLGGTAKKRLGVSLHRWASSEVASDVASHPIVRAEVPFFVEMGADLRPKPFYLEGSIDLLACDAWGEGVAYIVDYKTGGSPDESADALRAKHELQASCYAYAALLQGFETVDATFVRVEQEDREYPGQPQCVSYRFTAGDLSSLEARVVQAYGKSVEA</sequence>
<organism evidence="5 6">
    <name type="scientific">Slackia equolifaciens</name>
    <dbReference type="NCBI Taxonomy" id="498718"/>
    <lineage>
        <taxon>Bacteria</taxon>
        <taxon>Bacillati</taxon>
        <taxon>Actinomycetota</taxon>
        <taxon>Coriobacteriia</taxon>
        <taxon>Eggerthellales</taxon>
        <taxon>Eggerthellaceae</taxon>
        <taxon>Slackia</taxon>
    </lineage>
</organism>
<dbReference type="Proteomes" id="UP000786989">
    <property type="component" value="Unassembled WGS sequence"/>
</dbReference>
<evidence type="ECO:0000313" key="5">
    <source>
        <dbReference type="EMBL" id="HJF65984.1"/>
    </source>
</evidence>